<gene>
    <name evidence="1" type="primary">157</name>
    <name evidence="1" type="ORF">SEA_BMOC_157</name>
</gene>
<reference evidence="1 2" key="1">
    <citation type="submission" date="2020-04" db="EMBL/GenBank/DDBJ databases">
        <authorList>
            <person name="Angtuaco S.E."/>
            <person name="Chung R.C."/>
            <person name="Hung A.H."/>
            <person name="Eghdamian A."/>
            <person name="Zhu L."/>
            <person name="Shaffer C.D."/>
            <person name="Weston-Hafer K.A."/>
            <person name="Garlena R.A."/>
            <person name="Russell D.A."/>
            <person name="Pope W.H."/>
            <person name="Jacobs-Sera D."/>
            <person name="Hatfull G.F."/>
        </authorList>
    </citation>
    <scope>NUCLEOTIDE SEQUENCE [LARGE SCALE GENOMIC DNA]</scope>
</reference>
<name>A0A6M3SY28_9CAUD</name>
<proteinExistence type="predicted"/>
<dbReference type="KEGG" id="vg:65125659"/>
<evidence type="ECO:0000313" key="2">
    <source>
        <dbReference type="Proteomes" id="UP000502409"/>
    </source>
</evidence>
<accession>A0A6M3SY28</accession>
<keyword evidence="2" id="KW-1185">Reference proteome</keyword>
<dbReference type="Proteomes" id="UP000502409">
    <property type="component" value="Genome"/>
</dbReference>
<evidence type="ECO:0000313" key="1">
    <source>
        <dbReference type="EMBL" id="QJD50885.1"/>
    </source>
</evidence>
<sequence>MSFKETIRAKGSEYAKKGVKAAGSGAKSVALSGIMASGKGIKAGWELGKNYAQTKKYADLKVGDFIEQGQVVQNMQNFSDRRMREITVTGEHTETLTVKGGDRVKVITAVQCGKLAVDFE</sequence>
<dbReference type="GeneID" id="65125659"/>
<dbReference type="RefSeq" id="YP_010107536.1">
    <property type="nucleotide sequence ID" value="NC_055842.1"/>
</dbReference>
<organism evidence="1 2">
    <name type="scientific">Streptomyces phage Bmoc</name>
    <dbReference type="NCBI Taxonomy" id="2725629"/>
    <lineage>
        <taxon>Viruses</taxon>
        <taxon>Duplodnaviria</taxon>
        <taxon>Heunggongvirae</taxon>
        <taxon>Uroviricota</taxon>
        <taxon>Caudoviricetes</taxon>
        <taxon>Stanwilliamsviridae</taxon>
        <taxon>Boydwoodruffvirinae</taxon>
        <taxon>Samistivirus</taxon>
        <taxon>Samistivirus bmoc</taxon>
    </lineage>
</organism>
<protein>
    <submittedName>
        <fullName evidence="1">Uncharacterized protein</fullName>
    </submittedName>
</protein>
<dbReference type="EMBL" id="MT310865">
    <property type="protein sequence ID" value="QJD50885.1"/>
    <property type="molecule type" value="Genomic_DNA"/>
</dbReference>